<keyword evidence="2" id="KW-0449">Lipoprotein</keyword>
<dbReference type="Gene3D" id="1.25.40.390">
    <property type="match status" value="1"/>
</dbReference>
<gene>
    <name evidence="3" type="ORF">ACD591_08025</name>
    <name evidence="2" type="ORF">FOE74_14050</name>
</gene>
<dbReference type="Proteomes" id="UP001570846">
    <property type="component" value="Unassembled WGS sequence"/>
</dbReference>
<evidence type="ECO:0000313" key="3">
    <source>
        <dbReference type="EMBL" id="MFA1771235.1"/>
    </source>
</evidence>
<dbReference type="EMBL" id="VKKZ01000021">
    <property type="protein sequence ID" value="KAA6433575.1"/>
    <property type="molecule type" value="Genomic_DNA"/>
</dbReference>
<dbReference type="PROSITE" id="PS51257">
    <property type="entry name" value="PROKAR_LIPOPROTEIN"/>
    <property type="match status" value="1"/>
</dbReference>
<protein>
    <submittedName>
        <fullName evidence="2">SusD/RagB family nutrient-binding outer membrane lipoprotein</fullName>
    </submittedName>
</protein>
<dbReference type="SUPFAM" id="SSF48452">
    <property type="entry name" value="TPR-like"/>
    <property type="match status" value="1"/>
</dbReference>
<reference evidence="3 5" key="3">
    <citation type="submission" date="2024-08" db="EMBL/GenBank/DDBJ databases">
        <authorList>
            <person name="Wei W."/>
        </authorList>
    </citation>
    <scope>NUCLEOTIDE SEQUENCE [LARGE SCALE GENOMIC DNA]</scope>
    <source>
        <strain evidence="3 5">XU2</strain>
    </source>
</reference>
<dbReference type="RefSeq" id="WP_149099232.1">
    <property type="nucleotide sequence ID" value="NZ_BMMG01000004.1"/>
</dbReference>
<reference evidence="2 4" key="2">
    <citation type="submission" date="2019-09" db="EMBL/GenBank/DDBJ databases">
        <title>A bacterium isolated from glacier soil.</title>
        <authorList>
            <person name="Liu Q."/>
        </authorList>
    </citation>
    <scope>NUCLEOTIDE SEQUENCE [LARGE SCALE GENOMIC DNA]</scope>
    <source>
        <strain evidence="2 4">MDT1-10-3</strain>
    </source>
</reference>
<dbReference type="Proteomes" id="UP000323866">
    <property type="component" value="Unassembled WGS sequence"/>
</dbReference>
<accession>A0A5M8QC31</accession>
<comment type="caution">
    <text evidence="2">The sequence shown here is derived from an EMBL/GenBank/DDBJ whole genome shotgun (WGS) entry which is preliminary data.</text>
</comment>
<keyword evidence="5" id="KW-1185">Reference proteome</keyword>
<evidence type="ECO:0000313" key="2">
    <source>
        <dbReference type="EMBL" id="KAA6433575.1"/>
    </source>
</evidence>
<evidence type="ECO:0000256" key="1">
    <source>
        <dbReference type="SAM" id="SignalP"/>
    </source>
</evidence>
<dbReference type="InterPro" id="IPR041662">
    <property type="entry name" value="SusD-like_2"/>
</dbReference>
<evidence type="ECO:0000313" key="4">
    <source>
        <dbReference type="Proteomes" id="UP000323866"/>
    </source>
</evidence>
<dbReference type="EMBL" id="JBGOGF010000003">
    <property type="protein sequence ID" value="MFA1771235.1"/>
    <property type="molecule type" value="Genomic_DNA"/>
</dbReference>
<organism evidence="2 4">
    <name type="scientific">Rufibacter glacialis</name>
    <dbReference type="NCBI Taxonomy" id="1259555"/>
    <lineage>
        <taxon>Bacteria</taxon>
        <taxon>Pseudomonadati</taxon>
        <taxon>Bacteroidota</taxon>
        <taxon>Cytophagia</taxon>
        <taxon>Cytophagales</taxon>
        <taxon>Hymenobacteraceae</taxon>
        <taxon>Rufibacter</taxon>
    </lineage>
</organism>
<evidence type="ECO:0000313" key="5">
    <source>
        <dbReference type="Proteomes" id="UP001570846"/>
    </source>
</evidence>
<dbReference type="OrthoDB" id="622163at2"/>
<dbReference type="Pfam" id="PF12771">
    <property type="entry name" value="SusD-like_2"/>
    <property type="match status" value="1"/>
</dbReference>
<reference evidence="2 4" key="1">
    <citation type="submission" date="2019-07" db="EMBL/GenBank/DDBJ databases">
        <authorList>
            <person name="Qu J.-H."/>
        </authorList>
    </citation>
    <scope>NUCLEOTIDE SEQUENCE [LARGE SCALE GENOMIC DNA]</scope>
    <source>
        <strain evidence="2 4">MDT1-10-3</strain>
    </source>
</reference>
<name>A0A5M8QC31_9BACT</name>
<proteinExistence type="predicted"/>
<dbReference type="AlphaFoldDB" id="A0A5M8QC31"/>
<feature type="signal peptide" evidence="1">
    <location>
        <begin position="1"/>
        <end position="22"/>
    </location>
</feature>
<keyword evidence="1" id="KW-0732">Signal</keyword>
<dbReference type="InterPro" id="IPR011990">
    <property type="entry name" value="TPR-like_helical_dom_sf"/>
</dbReference>
<feature type="chain" id="PRO_5024463740" evidence="1">
    <location>
        <begin position="23"/>
        <end position="566"/>
    </location>
</feature>
<sequence>MRKLLYTSLVAASLLASTGCETWLDVNTNPNGPDQAVDPHLYLAPIQSEIGLALQFDARYLAKYIGNWHQSTTETIWDRHGYVNSVADLSQQLWRSTYFTSGLNLRDLILKAEEQKKWDFAGIGYALQAYNWQMTTDYHGEIIVSQAFDPSRSDFDYDSQEFVYEEVRRLSQKALDAFAKGRKEIHPNSRIKDGDLIYGQFHNANSPDPDMAIRDKWERFVYGLLAINANHMSNKATYAAQWAPKVIEYVDKSFQGNADDASIRFEGVVNGNANFLGPMRGNFLTVRQSRFITGLLGGNNPVFRNVDAANGTITPKVKDPILTAEHIKDPRIGIMLAPSPSGKYTGIGFSGTAEITVANDRPLNLYGTTSDVATANATAQGKYLFQNAARFPIMTYAQLQFIKAEAALKLGNKTTALAAYRNGVEKHMDFVYSLGTAAEKATFDQRKTAYLANPELFPSANNLTLGHILMQKYVAQWGWGFIETWSDLRRYDYNVATEVDPKSGTARPVFAGYELPPIYFGENGDQPAQRVRPRYNSEYIWNRAALAKIGALENNYHVKPMWFSEQ</sequence>